<sequence length="89" mass="10092">MNSTNLTVKISFESLVDAISTLNIEDKQKLWQIIDNQLNISENEDEPYDWGENGQPETKPVEYVMGKGVIVIERNKTKMIINKGILPAT</sequence>
<keyword evidence="2" id="KW-1185">Reference proteome</keyword>
<dbReference type="Proteomes" id="UP000287247">
    <property type="component" value="Unassembled WGS sequence"/>
</dbReference>
<evidence type="ECO:0000313" key="1">
    <source>
        <dbReference type="EMBL" id="GBF82605.1"/>
    </source>
</evidence>
<dbReference type="AlphaFoldDB" id="A0A401IMY5"/>
<dbReference type="EMBL" id="BDQK01000017">
    <property type="protein sequence ID" value="GBF82605.1"/>
    <property type="molecule type" value="Genomic_DNA"/>
</dbReference>
<dbReference type="RefSeq" id="WP_124973777.1">
    <property type="nucleotide sequence ID" value="NZ_BDQK01000017.1"/>
</dbReference>
<organism evidence="1 2">
    <name type="scientific">Aphanothece sacrum FPU1</name>
    <dbReference type="NCBI Taxonomy" id="1920663"/>
    <lineage>
        <taxon>Bacteria</taxon>
        <taxon>Bacillati</taxon>
        <taxon>Cyanobacteriota</taxon>
        <taxon>Cyanophyceae</taxon>
        <taxon>Oscillatoriophycideae</taxon>
        <taxon>Chroococcales</taxon>
        <taxon>Aphanothecaceae</taxon>
        <taxon>Aphanothece</taxon>
    </lineage>
</organism>
<name>A0A401IMY5_APHSA</name>
<protein>
    <submittedName>
        <fullName evidence="1">Glycosyl transferase</fullName>
    </submittedName>
</protein>
<accession>A0A401IMY5</accession>
<dbReference type="GO" id="GO:0016740">
    <property type="term" value="F:transferase activity"/>
    <property type="evidence" value="ECO:0007669"/>
    <property type="project" value="UniProtKB-KW"/>
</dbReference>
<gene>
    <name evidence="1" type="ORF">AsFPU1_4035</name>
</gene>
<evidence type="ECO:0000313" key="2">
    <source>
        <dbReference type="Proteomes" id="UP000287247"/>
    </source>
</evidence>
<dbReference type="OrthoDB" id="532424at2"/>
<keyword evidence="1" id="KW-0808">Transferase</keyword>
<comment type="caution">
    <text evidence="1">The sequence shown here is derived from an EMBL/GenBank/DDBJ whole genome shotgun (WGS) entry which is preliminary data.</text>
</comment>
<reference evidence="2" key="1">
    <citation type="submission" date="2017-05" db="EMBL/GenBank/DDBJ databases">
        <title>Physiological properties and genetic analysis related to exopolysaccharide production of fresh-water unicellular cyanobacterium Aphanothece sacrum, Suizenji Nori, that has been cultured as a food source in Japan.</title>
        <authorList>
            <person name="Kanesaki Y."/>
            <person name="Yoshikawa S."/>
            <person name="Ohki K."/>
        </authorList>
    </citation>
    <scope>NUCLEOTIDE SEQUENCE [LARGE SCALE GENOMIC DNA]</scope>
    <source>
        <strain evidence="2">FPU1</strain>
    </source>
</reference>
<proteinExistence type="predicted"/>